<dbReference type="Pfam" id="PF09250">
    <property type="entry name" value="Prim-Pol"/>
    <property type="match status" value="1"/>
</dbReference>
<gene>
    <name evidence="2" type="ORF">AKJ65_05345</name>
</gene>
<accession>A0A133UIS9</accession>
<dbReference type="AlphaFoldDB" id="A0A133UIS9"/>
<evidence type="ECO:0000313" key="2">
    <source>
        <dbReference type="EMBL" id="KXA94119.1"/>
    </source>
</evidence>
<dbReference type="Proteomes" id="UP000070284">
    <property type="component" value="Unassembled WGS sequence"/>
</dbReference>
<dbReference type="SUPFAM" id="SSF56747">
    <property type="entry name" value="Prim-pol domain"/>
    <property type="match status" value="1"/>
</dbReference>
<feature type="domain" description="DNA primase/polymerase bifunctional N-terminal" evidence="1">
    <location>
        <begin position="16"/>
        <end position="173"/>
    </location>
</feature>
<evidence type="ECO:0000313" key="3">
    <source>
        <dbReference type="Proteomes" id="UP000070284"/>
    </source>
</evidence>
<comment type="caution">
    <text evidence="2">The sequence shown here is derived from an EMBL/GenBank/DDBJ whole genome shotgun (WGS) entry which is preliminary data.</text>
</comment>
<protein>
    <recommendedName>
        <fullName evidence="1">DNA primase/polymerase bifunctional N-terminal domain-containing protein</fullName>
    </recommendedName>
</protein>
<dbReference type="SMART" id="SM00943">
    <property type="entry name" value="Prim-Pol"/>
    <property type="match status" value="1"/>
</dbReference>
<keyword evidence="3" id="KW-1185">Reference proteome</keyword>
<name>A0A133UIS9_9EURY</name>
<dbReference type="EMBL" id="LHXO01000081">
    <property type="protein sequence ID" value="KXA94119.1"/>
    <property type="molecule type" value="Genomic_DNA"/>
</dbReference>
<reference evidence="2 3" key="1">
    <citation type="journal article" date="2016" name="Sci. Rep.">
        <title>Metabolic traits of an uncultured archaeal lineage -MSBL1- from brine pools of the Red Sea.</title>
        <authorList>
            <person name="Mwirichia R."/>
            <person name="Alam I."/>
            <person name="Rashid M."/>
            <person name="Vinu M."/>
            <person name="Ba-Alawi W."/>
            <person name="Anthony Kamau A."/>
            <person name="Kamanda Ngugi D."/>
            <person name="Goker M."/>
            <person name="Klenk H.P."/>
            <person name="Bajic V."/>
            <person name="Stingl U."/>
        </authorList>
    </citation>
    <scope>NUCLEOTIDE SEQUENCE [LARGE SCALE GENOMIC DNA]</scope>
    <source>
        <strain evidence="2">SCGC-AAA259E19</strain>
    </source>
</reference>
<dbReference type="InterPro" id="IPR015330">
    <property type="entry name" value="DNA_primase/pol_bifunc_N"/>
</dbReference>
<proteinExistence type="predicted"/>
<sequence length="347" mass="38870">MKLPGRKWHVKHSLKAIRVLRQAGARFCRVYEGKKRPVGNAWQEKENTFTGEDEKLLKWVKGGGNYGVVGGFGDLTILDEDDERITELRRAKLPETFTVSTCHNDRHSYFVSPNFDGSIRLLDPEDPNTVVGDVQDEGKMVVGPGSVIYPEHDQKEGTGGYYEIVNDKLPAFVKRGTIKNAFGKFVNVRKKKSRKTKGENRKIETKTENFDIDITEVGMIKEAIENGDLAYKKGGKHGGYYVGAHPVHGSETGGNFHVIPELNAWRCWRNGHNSGGGPYYWIAVEEGIIDCSQAYQDSPALQGEKFRKILDIAVERGLITEEQARVVGVISPESSEKLEETVKTFKI</sequence>
<evidence type="ECO:0000259" key="1">
    <source>
        <dbReference type="SMART" id="SM00943"/>
    </source>
</evidence>
<organism evidence="2 3">
    <name type="scientific">candidate division MSBL1 archaeon SCGC-AAA259E19</name>
    <dbReference type="NCBI Taxonomy" id="1698264"/>
    <lineage>
        <taxon>Archaea</taxon>
        <taxon>Methanobacteriati</taxon>
        <taxon>Methanobacteriota</taxon>
        <taxon>candidate division MSBL1</taxon>
    </lineage>
</organism>